<dbReference type="InterPro" id="IPR046833">
    <property type="entry name" value="ABC_N"/>
</dbReference>
<evidence type="ECO:0000256" key="1">
    <source>
        <dbReference type="SAM" id="MobiDB-lite"/>
    </source>
</evidence>
<dbReference type="PANTHER" id="PTHR38149:SF1">
    <property type="entry name" value="ATPASE"/>
    <property type="match status" value="1"/>
</dbReference>
<feature type="domain" description="ATPase of the ABC class C-terminal" evidence="2">
    <location>
        <begin position="181"/>
        <end position="456"/>
    </location>
</feature>
<protein>
    <recommendedName>
        <fullName evidence="8">ATPase of the ABC class</fullName>
    </recommendedName>
</protein>
<evidence type="ECO:0000313" key="6">
    <source>
        <dbReference type="EMBL" id="OMH83699.1"/>
    </source>
</evidence>
<feature type="domain" description="ATPase of the ABC class N-terminal" evidence="3">
    <location>
        <begin position="32"/>
        <end position="172"/>
    </location>
</feature>
<dbReference type="PANTHER" id="PTHR38149">
    <property type="entry name" value="ATPASE"/>
    <property type="match status" value="1"/>
</dbReference>
<keyword evidence="7" id="KW-1185">Reference proteome</keyword>
<accession>A0A1R1PRZ1</accession>
<organism evidence="6 7">
    <name type="scientific">Zancudomyces culisetae</name>
    <name type="common">Gut fungus</name>
    <name type="synonym">Smittium culisetae</name>
    <dbReference type="NCBI Taxonomy" id="1213189"/>
    <lineage>
        <taxon>Eukaryota</taxon>
        <taxon>Fungi</taxon>
        <taxon>Fungi incertae sedis</taxon>
        <taxon>Zoopagomycota</taxon>
        <taxon>Kickxellomycotina</taxon>
        <taxon>Harpellomycetes</taxon>
        <taxon>Harpellales</taxon>
        <taxon>Legeriomycetaceae</taxon>
        <taxon>Zancudomyces</taxon>
    </lineage>
</organism>
<gene>
    <name evidence="6" type="ORF">AX774_g2775</name>
    <name evidence="5" type="ORF">AX774_g2878</name>
</gene>
<evidence type="ECO:0000259" key="4">
    <source>
        <dbReference type="Pfam" id="PF21117"/>
    </source>
</evidence>
<evidence type="ECO:0000259" key="2">
    <source>
        <dbReference type="Pfam" id="PF09818"/>
    </source>
</evidence>
<feature type="domain" description="MRB1590-like C-terminal" evidence="4">
    <location>
        <begin position="510"/>
        <end position="590"/>
    </location>
</feature>
<reference evidence="7" key="2">
    <citation type="submission" date="2017-01" db="EMBL/GenBank/DDBJ databases">
        <authorList>
            <person name="Wang Y."/>
            <person name="White M."/>
            <person name="Kvist S."/>
            <person name="Moncalvo J.-M."/>
        </authorList>
    </citation>
    <scope>NUCLEOTIDE SEQUENCE [LARGE SCALE GENOMIC DNA]</scope>
    <source>
        <strain evidence="7">COL-18-3</strain>
    </source>
</reference>
<dbReference type="Proteomes" id="UP000188320">
    <property type="component" value="Unassembled WGS sequence"/>
</dbReference>
<feature type="region of interest" description="Disordered" evidence="1">
    <location>
        <begin position="1"/>
        <end position="21"/>
    </location>
</feature>
<dbReference type="OrthoDB" id="189459at2759"/>
<sequence length="594" mass="66926">MDYPRRPQYKKNPFSHKNHPGRFRDESKEYLYENGGFSVLFDHIQSDPFAPSSKFRVIIKEYEFQKYPKQFYKNKIRKTAFQDYIVRNTAKTILSEPMQGNSNSFFAPKGGDINIYVPGQEVIENSSVFIRDEKTMEVRMKIKLPGIGRRVNGKLAAKVFTSVLPQLVTASILNSSLDYDTVLQFVESIEDQEYCRSQLDKYGLVGFIRNGAILPRASGNSNLPMEKGKAVGFRSPPSLEVKIPLINSKDPVVGMGIKKGQITLISGGGYHGKSTLLQALKLGCYNYIPGDGREFVCVVHETIAVKSEEGRFVKNVNINTFIKDISETNKTSDFSTLDASGSTSMAASIQEMVEVGAKVLLMDEDNCATNFMIRDYRMQLLISKDDEPITPFLHLARSLIDLKVLDSIILVIGGCGDYLDIADLVLCMEKGFWVSDKTDVAKKICNQHKSLGLHNEQTSYRITNRVRKIMLDDSVSFNRKSVNSKSKDRIFIRGPHNSANMDENDLNNILELSSLDCLVSSSQTKFLIYSIILLSQKRTFVDINSFIDELFARIEQSGLDILGGTMEPDGFVSKVRRFELAMALNRFRLLLVDP</sequence>
<dbReference type="InterPro" id="IPR046834">
    <property type="entry name" value="ABC_ATPase_C"/>
</dbReference>
<dbReference type="Pfam" id="PF20446">
    <property type="entry name" value="ABC_N"/>
    <property type="match status" value="1"/>
</dbReference>
<feature type="compositionally biased region" description="Basic residues" evidence="1">
    <location>
        <begin position="7"/>
        <end position="21"/>
    </location>
</feature>
<name>A0A1R1PRZ1_ZANCU</name>
<evidence type="ECO:0008006" key="8">
    <source>
        <dbReference type="Google" id="ProtNLM"/>
    </source>
</evidence>
<dbReference type="EMBL" id="LSSK01000352">
    <property type="protein sequence ID" value="OMH83612.1"/>
    <property type="molecule type" value="Genomic_DNA"/>
</dbReference>
<dbReference type="EMBL" id="LSSK01000327">
    <property type="protein sequence ID" value="OMH83699.1"/>
    <property type="molecule type" value="Genomic_DNA"/>
</dbReference>
<dbReference type="SUPFAM" id="SSF52540">
    <property type="entry name" value="P-loop containing nucleoside triphosphate hydrolases"/>
    <property type="match status" value="1"/>
</dbReference>
<dbReference type="Pfam" id="PF09818">
    <property type="entry name" value="ABC_ATPase"/>
    <property type="match status" value="1"/>
</dbReference>
<dbReference type="InterPro" id="IPR049069">
    <property type="entry name" value="MRB1590-like_C"/>
</dbReference>
<dbReference type="InterPro" id="IPR027417">
    <property type="entry name" value="P-loop_NTPase"/>
</dbReference>
<dbReference type="Pfam" id="PF21117">
    <property type="entry name" value="MRB1590_C"/>
    <property type="match status" value="1"/>
</dbReference>
<evidence type="ECO:0000259" key="3">
    <source>
        <dbReference type="Pfam" id="PF20446"/>
    </source>
</evidence>
<comment type="caution">
    <text evidence="6">The sequence shown here is derived from an EMBL/GenBank/DDBJ whole genome shotgun (WGS) entry which is preliminary data.</text>
</comment>
<reference evidence="6" key="1">
    <citation type="submission" date="2017-01" db="EMBL/GenBank/DDBJ databases">
        <authorList>
            <person name="Mah S.A."/>
            <person name="Swanson W.J."/>
            <person name="Moy G.W."/>
            <person name="Vacquier V.D."/>
        </authorList>
    </citation>
    <scope>NUCLEOTIDE SEQUENCE [LARGE SCALE GENOMIC DNA]</scope>
    <source>
        <strain evidence="6">COL-18-3</strain>
    </source>
</reference>
<proteinExistence type="predicted"/>
<dbReference type="AlphaFoldDB" id="A0A1R1PRZ1"/>
<dbReference type="InterPro" id="IPR019195">
    <property type="entry name" value="ABC_ATPase_put"/>
</dbReference>
<evidence type="ECO:0000313" key="7">
    <source>
        <dbReference type="Proteomes" id="UP000188320"/>
    </source>
</evidence>
<evidence type="ECO:0000313" key="5">
    <source>
        <dbReference type="EMBL" id="OMH83612.1"/>
    </source>
</evidence>